<dbReference type="SUPFAM" id="SSF52499">
    <property type="entry name" value="Isochorismatase-like hydrolases"/>
    <property type="match status" value="1"/>
</dbReference>
<dbReference type="GO" id="GO:0016787">
    <property type="term" value="F:hydrolase activity"/>
    <property type="evidence" value="ECO:0007669"/>
    <property type="project" value="UniProtKB-KW"/>
</dbReference>
<reference evidence="5" key="1">
    <citation type="submission" date="2022-07" db="EMBL/GenBank/DDBJ databases">
        <title>Genome Sequence of Xylaria arbuscula.</title>
        <authorList>
            <person name="Buettner E."/>
        </authorList>
    </citation>
    <scope>NUCLEOTIDE SEQUENCE</scope>
    <source>
        <strain evidence="5">VT107</strain>
    </source>
</reference>
<dbReference type="Proteomes" id="UP001148614">
    <property type="component" value="Unassembled WGS sequence"/>
</dbReference>
<sequence length="342" mass="38125">MTDPVYLGCSDGFDKGWTYYKKFKLYDVSEGVHLDPAYVFQTTHDEPDTSVIVDIEETAALVVVDMQNFFLHPRCNDYPEGIAAAKRTLEVVAKCRTLGIRHSCLLLRSERRCLMIIWLNWGLTKTDILNMPSAIHRSFSRQLFADHEEARKATVNRTGSGKEKTATSGDASEECQLSDGEGQSRRGLGSNMGSGRGKLLMAKQWNTELYDPLLQASDKEKDIFCDKNRMSGMWSDNTELCQAVKREHFNTLLFAGVNSDQCVLGTIVDAYNRGYTCVMLEDCCATKTPGGQDVTTCNVAKCYGFVTDSKSFCKGTVLTGDAKMAWMGRTVDTGEYLDDTEL</sequence>
<dbReference type="AlphaFoldDB" id="A0A9W8THL9"/>
<dbReference type="InterPro" id="IPR036380">
    <property type="entry name" value="Isochorismatase-like_sf"/>
</dbReference>
<evidence type="ECO:0000313" key="6">
    <source>
        <dbReference type="Proteomes" id="UP001148614"/>
    </source>
</evidence>
<comment type="similarity">
    <text evidence="1">Belongs to the isochorismatase family.</text>
</comment>
<evidence type="ECO:0000256" key="2">
    <source>
        <dbReference type="ARBA" id="ARBA00022801"/>
    </source>
</evidence>
<evidence type="ECO:0000313" key="5">
    <source>
        <dbReference type="EMBL" id="KAJ3560466.1"/>
    </source>
</evidence>
<evidence type="ECO:0000256" key="1">
    <source>
        <dbReference type="ARBA" id="ARBA00006336"/>
    </source>
</evidence>
<dbReference type="InterPro" id="IPR000868">
    <property type="entry name" value="Isochorismatase-like_dom"/>
</dbReference>
<gene>
    <name evidence="5" type="ORF">NPX13_g9290</name>
</gene>
<protein>
    <recommendedName>
        <fullName evidence="4">Isochorismatase-like domain-containing protein</fullName>
    </recommendedName>
</protein>
<dbReference type="Gene3D" id="3.40.50.850">
    <property type="entry name" value="Isochorismatase-like"/>
    <property type="match status" value="1"/>
</dbReference>
<name>A0A9W8THL9_9PEZI</name>
<dbReference type="EMBL" id="JANPWZ010002243">
    <property type="protein sequence ID" value="KAJ3560466.1"/>
    <property type="molecule type" value="Genomic_DNA"/>
</dbReference>
<proteinExistence type="inferred from homology"/>
<accession>A0A9W8THL9</accession>
<dbReference type="PANTHER" id="PTHR43540">
    <property type="entry name" value="PEROXYUREIDOACRYLATE/UREIDOACRYLATE AMIDOHYDROLASE-RELATED"/>
    <property type="match status" value="1"/>
</dbReference>
<comment type="caution">
    <text evidence="5">The sequence shown here is derived from an EMBL/GenBank/DDBJ whole genome shotgun (WGS) entry which is preliminary data.</text>
</comment>
<keyword evidence="6" id="KW-1185">Reference proteome</keyword>
<dbReference type="InterPro" id="IPR050272">
    <property type="entry name" value="Isochorismatase-like_hydrls"/>
</dbReference>
<feature type="domain" description="Isochorismatase-like" evidence="4">
    <location>
        <begin position="202"/>
        <end position="310"/>
    </location>
</feature>
<dbReference type="CDD" id="cd00431">
    <property type="entry name" value="cysteine_hydrolases"/>
    <property type="match status" value="1"/>
</dbReference>
<organism evidence="5 6">
    <name type="scientific">Xylaria arbuscula</name>
    <dbReference type="NCBI Taxonomy" id="114810"/>
    <lineage>
        <taxon>Eukaryota</taxon>
        <taxon>Fungi</taxon>
        <taxon>Dikarya</taxon>
        <taxon>Ascomycota</taxon>
        <taxon>Pezizomycotina</taxon>
        <taxon>Sordariomycetes</taxon>
        <taxon>Xylariomycetidae</taxon>
        <taxon>Xylariales</taxon>
        <taxon>Xylariaceae</taxon>
        <taxon>Xylaria</taxon>
    </lineage>
</organism>
<dbReference type="VEuPathDB" id="FungiDB:F4678DRAFT_447200"/>
<evidence type="ECO:0000256" key="3">
    <source>
        <dbReference type="SAM" id="MobiDB-lite"/>
    </source>
</evidence>
<dbReference type="Pfam" id="PF00857">
    <property type="entry name" value="Isochorismatase"/>
    <property type="match status" value="1"/>
</dbReference>
<dbReference type="PANTHER" id="PTHR43540:SF9">
    <property type="entry name" value="FAMILY HYDROLASE, PUTATIVE (AFU_ORTHOLOGUE AFUA_2G08700)-RELATED"/>
    <property type="match status" value="1"/>
</dbReference>
<evidence type="ECO:0000259" key="4">
    <source>
        <dbReference type="Pfam" id="PF00857"/>
    </source>
</evidence>
<keyword evidence="2" id="KW-0378">Hydrolase</keyword>
<feature type="region of interest" description="Disordered" evidence="3">
    <location>
        <begin position="151"/>
        <end position="195"/>
    </location>
</feature>